<dbReference type="PANTHER" id="PTHR43167">
    <property type="entry name" value="PUTATIVE (AFU_ORTHOLOGUE AFUA_6G01830)-RELATED"/>
    <property type="match status" value="1"/>
</dbReference>
<dbReference type="Proteomes" id="UP000319210">
    <property type="component" value="Unassembled WGS sequence"/>
</dbReference>
<dbReference type="SUPFAM" id="SSF53335">
    <property type="entry name" value="S-adenosyl-L-methionine-dependent methyltransferases"/>
    <property type="match status" value="1"/>
</dbReference>
<dbReference type="OrthoDB" id="9799672at2"/>
<evidence type="ECO:0000256" key="1">
    <source>
        <dbReference type="ARBA" id="ARBA00022603"/>
    </source>
</evidence>
<keyword evidence="1 4" id="KW-0489">Methyltransferase</keyword>
<keyword evidence="2 4" id="KW-0808">Transferase</keyword>
<dbReference type="InterPro" id="IPR002935">
    <property type="entry name" value="SAM_O-MeTrfase"/>
</dbReference>
<evidence type="ECO:0000256" key="2">
    <source>
        <dbReference type="ARBA" id="ARBA00022679"/>
    </source>
</evidence>
<organism evidence="4 5">
    <name type="scientific">Streptomyces cacaoi</name>
    <dbReference type="NCBI Taxonomy" id="1898"/>
    <lineage>
        <taxon>Bacteria</taxon>
        <taxon>Bacillati</taxon>
        <taxon>Actinomycetota</taxon>
        <taxon>Actinomycetes</taxon>
        <taxon>Kitasatosporales</taxon>
        <taxon>Streptomycetaceae</taxon>
        <taxon>Streptomyces</taxon>
    </lineage>
</organism>
<reference evidence="4 5" key="1">
    <citation type="submission" date="2019-06" db="EMBL/GenBank/DDBJ databases">
        <title>Whole genome shotgun sequence of Streptomyces cacaoi subsp. cacaoi NBRC 12748.</title>
        <authorList>
            <person name="Hosoyama A."/>
            <person name="Uohara A."/>
            <person name="Ohji S."/>
            <person name="Ichikawa N."/>
        </authorList>
    </citation>
    <scope>NUCLEOTIDE SEQUENCE [LARGE SCALE GENOMIC DNA]</scope>
    <source>
        <strain evidence="4 5">NBRC 12748</strain>
    </source>
</reference>
<dbReference type="PANTHER" id="PTHR43167:SF1">
    <property type="entry name" value="PUTATIVE (AFU_ORTHOLOGUE AFUA_6G01830)-RELATED"/>
    <property type="match status" value="1"/>
</dbReference>
<accession>A0A4Y3R6J8</accession>
<evidence type="ECO:0000256" key="3">
    <source>
        <dbReference type="ARBA" id="ARBA00022691"/>
    </source>
</evidence>
<gene>
    <name evidence="4" type="ORF">SCA03_58120</name>
</gene>
<keyword evidence="3" id="KW-0949">S-adenosyl-L-methionine</keyword>
<evidence type="ECO:0000313" key="4">
    <source>
        <dbReference type="EMBL" id="GEB53261.1"/>
    </source>
</evidence>
<evidence type="ECO:0000313" key="5">
    <source>
        <dbReference type="Proteomes" id="UP000319210"/>
    </source>
</evidence>
<dbReference type="InterPro" id="IPR029063">
    <property type="entry name" value="SAM-dependent_MTases_sf"/>
</dbReference>
<dbReference type="RefSeq" id="WP_086815366.1">
    <property type="nucleotide sequence ID" value="NZ_BJMM01000046.1"/>
</dbReference>
<dbReference type="Gene3D" id="3.40.50.150">
    <property type="entry name" value="Vaccinia Virus protein VP39"/>
    <property type="match status" value="1"/>
</dbReference>
<dbReference type="PROSITE" id="PS51682">
    <property type="entry name" value="SAM_OMT_I"/>
    <property type="match status" value="1"/>
</dbReference>
<protein>
    <submittedName>
        <fullName evidence="4">O-methyltransferase</fullName>
    </submittedName>
</protein>
<dbReference type="Pfam" id="PF01596">
    <property type="entry name" value="Methyltransf_3"/>
    <property type="match status" value="1"/>
</dbReference>
<dbReference type="GO" id="GO:0008171">
    <property type="term" value="F:O-methyltransferase activity"/>
    <property type="evidence" value="ECO:0007669"/>
    <property type="project" value="InterPro"/>
</dbReference>
<dbReference type="AlphaFoldDB" id="A0A4Y3R6J8"/>
<dbReference type="CDD" id="cd02440">
    <property type="entry name" value="AdoMet_MTases"/>
    <property type="match status" value="1"/>
</dbReference>
<sequence>MDGELSALRDALYAEGREHDAPLADRLLRRRNMTPAAAALVATLIRVQGGTAVLEIGASNGYAALWFAEAVRDTGGRLTTVDVDAARVAEARRNLERGGLAGYAEVRHGDGGAVLEQTPAGSLDLVVLDAERPAYPGYLPALRRSLRPHGVIAVDNAVSHRDQVRPFEQLLRATGEFAVEVHEVGDGVLTAVR</sequence>
<keyword evidence="5" id="KW-1185">Reference proteome</keyword>
<dbReference type="GO" id="GO:0032259">
    <property type="term" value="P:methylation"/>
    <property type="evidence" value="ECO:0007669"/>
    <property type="project" value="UniProtKB-KW"/>
</dbReference>
<comment type="caution">
    <text evidence="4">The sequence shown here is derived from an EMBL/GenBank/DDBJ whole genome shotgun (WGS) entry which is preliminary data.</text>
</comment>
<name>A0A4Y3R6J8_STRCI</name>
<dbReference type="EMBL" id="BJMM01000046">
    <property type="protein sequence ID" value="GEB53261.1"/>
    <property type="molecule type" value="Genomic_DNA"/>
</dbReference>
<proteinExistence type="predicted"/>